<feature type="region of interest" description="Disordered" evidence="2">
    <location>
        <begin position="59"/>
        <end position="102"/>
    </location>
</feature>
<feature type="region of interest" description="Disordered" evidence="2">
    <location>
        <begin position="385"/>
        <end position="440"/>
    </location>
</feature>
<evidence type="ECO:0000313" key="4">
    <source>
        <dbReference type="EMBL" id="KAH7240672.1"/>
    </source>
</evidence>
<comment type="caution">
    <text evidence="4">The sequence shown here is derived from an EMBL/GenBank/DDBJ whole genome shotgun (WGS) entry which is preliminary data.</text>
</comment>
<dbReference type="Gene3D" id="4.10.240.10">
    <property type="entry name" value="Zn(2)-C6 fungal-type DNA-binding domain"/>
    <property type="match status" value="1"/>
</dbReference>
<reference evidence="4" key="1">
    <citation type="journal article" date="2021" name="Nat. Commun.">
        <title>Genetic determinants of endophytism in the Arabidopsis root mycobiome.</title>
        <authorList>
            <person name="Mesny F."/>
            <person name="Miyauchi S."/>
            <person name="Thiergart T."/>
            <person name="Pickel B."/>
            <person name="Atanasova L."/>
            <person name="Karlsson M."/>
            <person name="Huettel B."/>
            <person name="Barry K.W."/>
            <person name="Haridas S."/>
            <person name="Chen C."/>
            <person name="Bauer D."/>
            <person name="Andreopoulos W."/>
            <person name="Pangilinan J."/>
            <person name="LaButti K."/>
            <person name="Riley R."/>
            <person name="Lipzen A."/>
            <person name="Clum A."/>
            <person name="Drula E."/>
            <person name="Henrissat B."/>
            <person name="Kohler A."/>
            <person name="Grigoriev I.V."/>
            <person name="Martin F.M."/>
            <person name="Hacquard S."/>
        </authorList>
    </citation>
    <scope>NUCLEOTIDE SEQUENCE</scope>
    <source>
        <strain evidence="4">MPI-CAGE-AT-0023</strain>
    </source>
</reference>
<accession>A0A9P9JWX6</accession>
<dbReference type="PROSITE" id="PS50048">
    <property type="entry name" value="ZN2_CY6_FUNGAL_2"/>
    <property type="match status" value="1"/>
</dbReference>
<dbReference type="SUPFAM" id="SSF57701">
    <property type="entry name" value="Zn2/Cys6 DNA-binding domain"/>
    <property type="match status" value="1"/>
</dbReference>
<dbReference type="InterPro" id="IPR036864">
    <property type="entry name" value="Zn2-C6_fun-type_DNA-bd_sf"/>
</dbReference>
<feature type="region of interest" description="Disordered" evidence="2">
    <location>
        <begin position="151"/>
        <end position="200"/>
    </location>
</feature>
<feature type="compositionally biased region" description="Basic residues" evidence="2">
    <location>
        <begin position="160"/>
        <end position="169"/>
    </location>
</feature>
<protein>
    <recommendedName>
        <fullName evidence="3">Zn(2)-C6 fungal-type domain-containing protein</fullName>
    </recommendedName>
</protein>
<dbReference type="AlphaFoldDB" id="A0A9P9JWX6"/>
<evidence type="ECO:0000259" key="3">
    <source>
        <dbReference type="PROSITE" id="PS50048"/>
    </source>
</evidence>
<feature type="domain" description="Zn(2)-C6 fungal-type" evidence="3">
    <location>
        <begin position="112"/>
        <end position="145"/>
    </location>
</feature>
<dbReference type="OrthoDB" id="4150019at2759"/>
<dbReference type="InterPro" id="IPR001138">
    <property type="entry name" value="Zn2Cys6_DnaBD"/>
</dbReference>
<evidence type="ECO:0000256" key="1">
    <source>
        <dbReference type="ARBA" id="ARBA00023242"/>
    </source>
</evidence>
<dbReference type="GeneID" id="70214635"/>
<dbReference type="GO" id="GO:0008270">
    <property type="term" value="F:zinc ion binding"/>
    <property type="evidence" value="ECO:0007669"/>
    <property type="project" value="InterPro"/>
</dbReference>
<dbReference type="SMART" id="SM00066">
    <property type="entry name" value="GAL4"/>
    <property type="match status" value="1"/>
</dbReference>
<dbReference type="EMBL" id="JAGMUX010000013">
    <property type="protein sequence ID" value="KAH7240672.1"/>
    <property type="molecule type" value="Genomic_DNA"/>
</dbReference>
<dbReference type="CDD" id="cd00067">
    <property type="entry name" value="GAL4"/>
    <property type="match status" value="1"/>
</dbReference>
<dbReference type="Proteomes" id="UP000720189">
    <property type="component" value="Unassembled WGS sequence"/>
</dbReference>
<evidence type="ECO:0000313" key="5">
    <source>
        <dbReference type="Proteomes" id="UP000720189"/>
    </source>
</evidence>
<keyword evidence="5" id="KW-1185">Reference proteome</keyword>
<dbReference type="GO" id="GO:0000981">
    <property type="term" value="F:DNA-binding transcription factor activity, RNA polymerase II-specific"/>
    <property type="evidence" value="ECO:0007669"/>
    <property type="project" value="InterPro"/>
</dbReference>
<gene>
    <name evidence="4" type="ORF">BKA55DRAFT_103411</name>
</gene>
<keyword evidence="1" id="KW-0539">Nucleus</keyword>
<name>A0A9P9JWX6_FUSRE</name>
<feature type="compositionally biased region" description="Polar residues" evidence="2">
    <location>
        <begin position="425"/>
        <end position="440"/>
    </location>
</feature>
<proteinExistence type="predicted"/>
<organism evidence="4 5">
    <name type="scientific">Fusarium redolens</name>
    <dbReference type="NCBI Taxonomy" id="48865"/>
    <lineage>
        <taxon>Eukaryota</taxon>
        <taxon>Fungi</taxon>
        <taxon>Dikarya</taxon>
        <taxon>Ascomycota</taxon>
        <taxon>Pezizomycotina</taxon>
        <taxon>Sordariomycetes</taxon>
        <taxon>Hypocreomycetidae</taxon>
        <taxon>Hypocreales</taxon>
        <taxon>Nectriaceae</taxon>
        <taxon>Fusarium</taxon>
        <taxon>Fusarium redolens species complex</taxon>
    </lineage>
</organism>
<dbReference type="RefSeq" id="XP_046046186.1">
    <property type="nucleotide sequence ID" value="XM_046184681.1"/>
</dbReference>
<evidence type="ECO:0000256" key="2">
    <source>
        <dbReference type="SAM" id="MobiDB-lite"/>
    </source>
</evidence>
<sequence>MGNLWENTSSASIPMVSVMPYQYPPLPPVDIEMGMSPQGFMLCTVPSQQLSSLSMFDIRDPRSPNQGHDLSIKGAFSAPTGDPLHPAETDEQPQQMGTKKRSKLGYHRISVACGYCRRRKIRCITSSSDAQGRCINCIRLRKECSCFPVNQTSTGDSRAKKTSRFRAKVKGNSAPSISNPVKQPGKPRPPFSPSTKKSTPIAVSTTIEVIRMDGFPSEMRASSASPTNQNRFGIRDQDFSNWVIADVDQSSTSNIGELNPTWRTYPSESPIGTQFLPFASVPPSPAGWAVGSSKPTSHGDVDLAWVHYGSPVRPIPYEGEPIDSHTPSQYPLMASSRQFERRPFALSDVYITSMTGVVAGFEAGTSYNTNPAVPLSAEVVHPANHTAWDQPQPRPGYTFTKDQDAYAGGWPSGRNGRWHPLQVAGPSQQFSNNGTALHLH</sequence>
<dbReference type="PROSITE" id="PS00463">
    <property type="entry name" value="ZN2_CY6_FUNGAL_1"/>
    <property type="match status" value="1"/>
</dbReference>